<sequence>MMQHLPILQIIVPLLGAPLAALLRGRDLAWGLALLLTGVAFLISVVLFGQQKIAGEALIYELGGWPAPIGIVYVIDAASALVLPVVSGIAFVATIAARRLVEAEIDARDHALFYAAWLLTIAGMLGQVTTGDAFNIFVFLEISSLSAYALVAMGAGRDRRALPAAFNYLILGTVGATFYVIGLGLLYMLTGTLNLMDLSERLADVESTRAVFTALAFIALGLFLKMALFPLHFWLVPAYAHAPSAVSALMAATATKVSVYVLIRLIFGVFGIEFPGLADAVGLLILTLGIAGAFVGTLAAILETDLKKLFAQSSIAQLGYMAIGIGAMSATGLAAAFIHLFNHALMKGALFLAIGAIAAQAGRASMHTIEGAGRQIPITMTAILVGGLALIGVPLTAGFISKLYLIRALLEQDFWMLAGLTFISSALALAYVWKIIEAAWLKERPEDAPVLTESPVQYVPAWLMVVATIGFGIFSAPLVEAAYAAANVFIGGTR</sequence>
<dbReference type="PANTHER" id="PTHR42703:SF1">
    <property type="entry name" value="NA(+)_H(+) ANTIPORTER SUBUNIT D1"/>
    <property type="match status" value="1"/>
</dbReference>
<dbReference type="EMBL" id="JADHOK010000025">
    <property type="protein sequence ID" value="MBL6761651.1"/>
    <property type="molecule type" value="Genomic_DNA"/>
</dbReference>
<dbReference type="AlphaFoldDB" id="A0A937L2S3"/>
<name>A0A937L2S3_9PROT</name>
<dbReference type="GO" id="GO:0042773">
    <property type="term" value="P:ATP synthesis coupled electron transport"/>
    <property type="evidence" value="ECO:0007669"/>
    <property type="project" value="InterPro"/>
</dbReference>
<dbReference type="Proteomes" id="UP000785783">
    <property type="component" value="Unassembled WGS sequence"/>
</dbReference>
<evidence type="ECO:0000259" key="9">
    <source>
        <dbReference type="Pfam" id="PF00361"/>
    </source>
</evidence>
<feature type="transmembrane region" description="Helical" evidence="8">
    <location>
        <begin position="415"/>
        <end position="436"/>
    </location>
</feature>
<comment type="subcellular location">
    <subcellularLocation>
        <location evidence="1">Cell membrane</location>
        <topology evidence="1">Multi-pass membrane protein</topology>
    </subcellularLocation>
    <subcellularLocation>
        <location evidence="7">Membrane</location>
        <topology evidence="7">Multi-pass membrane protein</topology>
    </subcellularLocation>
</comment>
<dbReference type="PANTHER" id="PTHR42703">
    <property type="entry name" value="NADH DEHYDROGENASE"/>
    <property type="match status" value="1"/>
</dbReference>
<dbReference type="InterPro" id="IPR001750">
    <property type="entry name" value="ND/Mrp_TM"/>
</dbReference>
<evidence type="ECO:0000256" key="3">
    <source>
        <dbReference type="ARBA" id="ARBA00022475"/>
    </source>
</evidence>
<evidence type="ECO:0000256" key="7">
    <source>
        <dbReference type="RuleBase" id="RU000320"/>
    </source>
</evidence>
<evidence type="ECO:0000256" key="2">
    <source>
        <dbReference type="ARBA" id="ARBA00005346"/>
    </source>
</evidence>
<evidence type="ECO:0000313" key="10">
    <source>
        <dbReference type="EMBL" id="MBL6761651.1"/>
    </source>
</evidence>
<feature type="transmembrane region" description="Helical" evidence="8">
    <location>
        <begin position="457"/>
        <end position="479"/>
    </location>
</feature>
<protein>
    <submittedName>
        <fullName evidence="10">Monovalent cation/H+ antiporter subunit D family protein</fullName>
    </submittedName>
</protein>
<dbReference type="GO" id="GO:0005886">
    <property type="term" value="C:plasma membrane"/>
    <property type="evidence" value="ECO:0007669"/>
    <property type="project" value="UniProtKB-SubCell"/>
</dbReference>
<feature type="transmembrane region" description="Helical" evidence="8">
    <location>
        <begin position="314"/>
        <end position="338"/>
    </location>
</feature>
<dbReference type="Pfam" id="PF00361">
    <property type="entry name" value="Proton_antipo_M"/>
    <property type="match status" value="1"/>
</dbReference>
<feature type="domain" description="NADH:quinone oxidoreductase/Mrp antiporter transmembrane" evidence="9">
    <location>
        <begin position="132"/>
        <end position="427"/>
    </location>
</feature>
<feature type="transmembrane region" description="Helical" evidence="8">
    <location>
        <begin position="168"/>
        <end position="190"/>
    </location>
</feature>
<feature type="transmembrane region" description="Helical" evidence="8">
    <location>
        <begin position="376"/>
        <end position="395"/>
    </location>
</feature>
<evidence type="ECO:0000256" key="1">
    <source>
        <dbReference type="ARBA" id="ARBA00004651"/>
    </source>
</evidence>
<comment type="similarity">
    <text evidence="2">Belongs to the CPA3 antiporters (TC 2.A.63) subunit D family.</text>
</comment>
<evidence type="ECO:0000256" key="8">
    <source>
        <dbReference type="SAM" id="Phobius"/>
    </source>
</evidence>
<feature type="transmembrane region" description="Helical" evidence="8">
    <location>
        <begin position="30"/>
        <end position="50"/>
    </location>
</feature>
<keyword evidence="5 8" id="KW-1133">Transmembrane helix</keyword>
<evidence type="ECO:0000256" key="6">
    <source>
        <dbReference type="ARBA" id="ARBA00023136"/>
    </source>
</evidence>
<dbReference type="GO" id="GO:0008137">
    <property type="term" value="F:NADH dehydrogenase (ubiquinone) activity"/>
    <property type="evidence" value="ECO:0007669"/>
    <property type="project" value="InterPro"/>
</dbReference>
<evidence type="ECO:0000256" key="5">
    <source>
        <dbReference type="ARBA" id="ARBA00022989"/>
    </source>
</evidence>
<dbReference type="PRINTS" id="PR01437">
    <property type="entry name" value="NUOXDRDTASE4"/>
</dbReference>
<evidence type="ECO:0000256" key="4">
    <source>
        <dbReference type="ARBA" id="ARBA00022692"/>
    </source>
</evidence>
<organism evidence="10 11">
    <name type="scientific">PS1 clade bacterium</name>
    <dbReference type="NCBI Taxonomy" id="2175152"/>
    <lineage>
        <taxon>Bacteria</taxon>
        <taxon>Pseudomonadati</taxon>
        <taxon>Pseudomonadota</taxon>
        <taxon>Alphaproteobacteria</taxon>
        <taxon>PS1 clade</taxon>
    </lineage>
</organism>
<dbReference type="InterPro" id="IPR050586">
    <property type="entry name" value="CPA3_Na-H_Antiporter_D"/>
</dbReference>
<proteinExistence type="inferred from homology"/>
<keyword evidence="4 7" id="KW-0812">Transmembrane</keyword>
<feature type="transmembrane region" description="Helical" evidence="8">
    <location>
        <begin position="136"/>
        <end position="156"/>
    </location>
</feature>
<keyword evidence="6 8" id="KW-0472">Membrane</keyword>
<comment type="caution">
    <text evidence="10">The sequence shown here is derived from an EMBL/GenBank/DDBJ whole genome shotgun (WGS) entry which is preliminary data.</text>
</comment>
<feature type="transmembrane region" description="Helical" evidence="8">
    <location>
        <begin position="210"/>
        <end position="236"/>
    </location>
</feature>
<gene>
    <name evidence="10" type="ORF">ISQ19_03030</name>
</gene>
<accession>A0A937L2S3</accession>
<keyword evidence="3" id="KW-1003">Cell membrane</keyword>
<reference evidence="10" key="1">
    <citation type="submission" date="2020-10" db="EMBL/GenBank/DDBJ databases">
        <title>Microbiome of the Black Sea water column analyzed by genome centric metagenomics.</title>
        <authorList>
            <person name="Cabello-Yeves P.J."/>
            <person name="Callieri C."/>
            <person name="Picazo A."/>
            <person name="Mehrshad M."/>
            <person name="Haro-Moreno J.M."/>
            <person name="Roda-Garcia J."/>
            <person name="Dzembekova N."/>
            <person name="Slabakova V."/>
            <person name="Slabakova N."/>
            <person name="Moncheva S."/>
            <person name="Rodriguez-Valera F."/>
        </authorList>
    </citation>
    <scope>NUCLEOTIDE SEQUENCE</scope>
    <source>
        <strain evidence="10">BS307-5m-G5</strain>
    </source>
</reference>
<evidence type="ECO:0000313" key="11">
    <source>
        <dbReference type="Proteomes" id="UP000785783"/>
    </source>
</evidence>
<dbReference type="InterPro" id="IPR003918">
    <property type="entry name" value="NADH_UbQ_OxRdtase"/>
</dbReference>
<feature type="transmembrane region" description="Helical" evidence="8">
    <location>
        <begin position="280"/>
        <end position="302"/>
    </location>
</feature>
<feature type="transmembrane region" description="Helical" evidence="8">
    <location>
        <begin position="112"/>
        <end position="130"/>
    </location>
</feature>